<comment type="caution">
    <text evidence="1">The sequence shown here is derived from an EMBL/GenBank/DDBJ whole genome shotgun (WGS) entry which is preliminary data.</text>
</comment>
<name>A0AC60P9Q6_IXOPE</name>
<keyword evidence="2" id="KW-1185">Reference proteome</keyword>
<sequence length="866" mass="93228">MSDKEANGDGGKLAESAPTAAPSSALVVSEQEKQLAATATAEFNAGRYASCIEALDKLRALRPTDGKVAHNRAIARFYASGKKNSEELAQDMAEVASLLHVNLASPDSLDDVDQCVPFFNHAVSLYHAQQYRKAVAILDRLFQFIEPLDDPEKVLGLIAYAESLVFGSRAAAAAGETPSPLEKDEEPREPAKLGAHWTRLQQYKTRCFMLLRSTKASKREIKSLVNSGAPTSQTVFLRSQLEFMRGNYRKAVKVLCTAQLQGDPKVTAMYHNNVGCVHFYTGKPHLGCFSFDKALRAYHEGAKVGVFDNRMYYELVYNLGVQNLHAGRYVAAFDCLVEAVRFQPTNARLWLRIAECCVYRHKSDNAIDFQLKERKLNMVRGTVGSGPYRKIVLAPSISTDRYVPVGSDHSAAIPVPTLEFATLCLKNALLLLPETAAPETGSSTGVAGGDDAAQPGNGGAAGSAQTPPHVLDEVAALRNSALALAAYVALCLNDVVIALEHAESLLSQPRISGIHSFLGHLYAAEALLLLDRVPDAVEHLNPDLVTDLSYGFPGEADDSGNNKDGSKPATPEAEDKAYRKPWYPASTSTARVISLYNLAVAYTLRGWFEQGHRDLAGLVALVTGGASGLGKATAARLVRQGARVAIFDLPTSKGESVAKEIGDGCIFTPGNVTSEDDVKKALSTIQQKYEKLDVTVNCAGIGVAFKVYNFNKNLPHSLEDFTKVIMVNTVGTFNVLRLAVGLIGQNAPGPDGRRGVVVNTASVAAFEGQIGQVAYSSSKGGIVGMTVPLARDLAPQGIRVCTIAPGLFHTPLLESLPEKVRTFLAETIPFPKRLGDPDEYAHLVQCIIENPLLNGEVIRLDGALRM</sequence>
<reference evidence="1 2" key="1">
    <citation type="journal article" date="2020" name="Cell">
        <title>Large-Scale Comparative Analyses of Tick Genomes Elucidate Their Genetic Diversity and Vector Capacities.</title>
        <authorList>
            <consortium name="Tick Genome and Microbiome Consortium (TIGMIC)"/>
            <person name="Jia N."/>
            <person name="Wang J."/>
            <person name="Shi W."/>
            <person name="Du L."/>
            <person name="Sun Y."/>
            <person name="Zhan W."/>
            <person name="Jiang J.F."/>
            <person name="Wang Q."/>
            <person name="Zhang B."/>
            <person name="Ji P."/>
            <person name="Bell-Sakyi L."/>
            <person name="Cui X.M."/>
            <person name="Yuan T.T."/>
            <person name="Jiang B.G."/>
            <person name="Yang W.F."/>
            <person name="Lam T.T."/>
            <person name="Chang Q.C."/>
            <person name="Ding S.J."/>
            <person name="Wang X.J."/>
            <person name="Zhu J.G."/>
            <person name="Ruan X.D."/>
            <person name="Zhao L."/>
            <person name="Wei J.T."/>
            <person name="Ye R.Z."/>
            <person name="Que T.C."/>
            <person name="Du C.H."/>
            <person name="Zhou Y.H."/>
            <person name="Cheng J.X."/>
            <person name="Dai P.F."/>
            <person name="Guo W.B."/>
            <person name="Han X.H."/>
            <person name="Huang E.J."/>
            <person name="Li L.F."/>
            <person name="Wei W."/>
            <person name="Gao Y.C."/>
            <person name="Liu J.Z."/>
            <person name="Shao H.Z."/>
            <person name="Wang X."/>
            <person name="Wang C.C."/>
            <person name="Yang T.C."/>
            <person name="Huo Q.B."/>
            <person name="Li W."/>
            <person name="Chen H.Y."/>
            <person name="Chen S.E."/>
            <person name="Zhou L.G."/>
            <person name="Ni X.B."/>
            <person name="Tian J.H."/>
            <person name="Sheng Y."/>
            <person name="Liu T."/>
            <person name="Pan Y.S."/>
            <person name="Xia L.Y."/>
            <person name="Li J."/>
            <person name="Zhao F."/>
            <person name="Cao W.C."/>
        </authorList>
    </citation>
    <scope>NUCLEOTIDE SEQUENCE [LARGE SCALE GENOMIC DNA]</scope>
    <source>
        <strain evidence="1">Iper-2018</strain>
    </source>
</reference>
<proteinExistence type="predicted"/>
<evidence type="ECO:0000313" key="2">
    <source>
        <dbReference type="Proteomes" id="UP000805193"/>
    </source>
</evidence>
<organism evidence="1 2">
    <name type="scientific">Ixodes persulcatus</name>
    <name type="common">Taiga tick</name>
    <dbReference type="NCBI Taxonomy" id="34615"/>
    <lineage>
        <taxon>Eukaryota</taxon>
        <taxon>Metazoa</taxon>
        <taxon>Ecdysozoa</taxon>
        <taxon>Arthropoda</taxon>
        <taxon>Chelicerata</taxon>
        <taxon>Arachnida</taxon>
        <taxon>Acari</taxon>
        <taxon>Parasitiformes</taxon>
        <taxon>Ixodida</taxon>
        <taxon>Ixodoidea</taxon>
        <taxon>Ixodidae</taxon>
        <taxon>Ixodinae</taxon>
        <taxon>Ixodes</taxon>
    </lineage>
</organism>
<feature type="non-terminal residue" evidence="1">
    <location>
        <position position="866"/>
    </location>
</feature>
<dbReference type="Proteomes" id="UP000805193">
    <property type="component" value="Unassembled WGS sequence"/>
</dbReference>
<dbReference type="EMBL" id="JABSTQ010011001">
    <property type="protein sequence ID" value="KAG0415967.1"/>
    <property type="molecule type" value="Genomic_DNA"/>
</dbReference>
<accession>A0AC60P9Q6</accession>
<protein>
    <submittedName>
        <fullName evidence="1">Uncharacterized protein</fullName>
    </submittedName>
</protein>
<evidence type="ECO:0000313" key="1">
    <source>
        <dbReference type="EMBL" id="KAG0415967.1"/>
    </source>
</evidence>
<gene>
    <name evidence="1" type="ORF">HPB47_006843</name>
</gene>